<name>A0A445BKD0_ARAHY</name>
<dbReference type="EMBL" id="SDMP01000009">
    <property type="protein sequence ID" value="RYR39127.1"/>
    <property type="molecule type" value="Genomic_DNA"/>
</dbReference>
<feature type="compositionally biased region" description="Polar residues" evidence="1">
    <location>
        <begin position="11"/>
        <end position="28"/>
    </location>
</feature>
<proteinExistence type="predicted"/>
<gene>
    <name evidence="2" type="ORF">Ahy_A09g044578</name>
</gene>
<accession>A0A445BKD0</accession>
<evidence type="ECO:0000313" key="3">
    <source>
        <dbReference type="Proteomes" id="UP000289738"/>
    </source>
</evidence>
<comment type="caution">
    <text evidence="2">The sequence shown here is derived from an EMBL/GenBank/DDBJ whole genome shotgun (WGS) entry which is preliminary data.</text>
</comment>
<dbReference type="Proteomes" id="UP000289738">
    <property type="component" value="Chromosome A09"/>
</dbReference>
<reference evidence="2 3" key="1">
    <citation type="submission" date="2019-01" db="EMBL/GenBank/DDBJ databases">
        <title>Sequencing of cultivated peanut Arachis hypogaea provides insights into genome evolution and oil improvement.</title>
        <authorList>
            <person name="Chen X."/>
        </authorList>
    </citation>
    <scope>NUCLEOTIDE SEQUENCE [LARGE SCALE GENOMIC DNA]</scope>
    <source>
        <strain evidence="3">cv. Fuhuasheng</strain>
        <tissue evidence="2">Leaves</tissue>
    </source>
</reference>
<evidence type="ECO:0000313" key="2">
    <source>
        <dbReference type="EMBL" id="RYR39127.1"/>
    </source>
</evidence>
<keyword evidence="3" id="KW-1185">Reference proteome</keyword>
<feature type="region of interest" description="Disordered" evidence="1">
    <location>
        <begin position="11"/>
        <end position="34"/>
    </location>
</feature>
<evidence type="ECO:0000256" key="1">
    <source>
        <dbReference type="SAM" id="MobiDB-lite"/>
    </source>
</evidence>
<organism evidence="2 3">
    <name type="scientific">Arachis hypogaea</name>
    <name type="common">Peanut</name>
    <dbReference type="NCBI Taxonomy" id="3818"/>
    <lineage>
        <taxon>Eukaryota</taxon>
        <taxon>Viridiplantae</taxon>
        <taxon>Streptophyta</taxon>
        <taxon>Embryophyta</taxon>
        <taxon>Tracheophyta</taxon>
        <taxon>Spermatophyta</taxon>
        <taxon>Magnoliopsida</taxon>
        <taxon>eudicotyledons</taxon>
        <taxon>Gunneridae</taxon>
        <taxon>Pentapetalae</taxon>
        <taxon>rosids</taxon>
        <taxon>fabids</taxon>
        <taxon>Fabales</taxon>
        <taxon>Fabaceae</taxon>
        <taxon>Papilionoideae</taxon>
        <taxon>50 kb inversion clade</taxon>
        <taxon>dalbergioids sensu lato</taxon>
        <taxon>Dalbergieae</taxon>
        <taxon>Pterocarpus clade</taxon>
        <taxon>Arachis</taxon>
    </lineage>
</organism>
<dbReference type="AlphaFoldDB" id="A0A445BKD0"/>
<protein>
    <submittedName>
        <fullName evidence="2">Uncharacterized protein</fullName>
    </submittedName>
</protein>
<sequence>MEMMPPLAAQQLASTMTPSPATDATASKSSHDSEVAALPPTIAFAEPECVYLGDYECHQDDVRLVLASYTKIPAETKQCWFDKWVAITFDAKHDLAIQKIFDYRIGRQLQQKLDDVCHSRDQWMRWLRLKENDARFRHQHLTNRANRALERSFKYTSGSATFMKMKAKLSKSLDREATLTESFKYTHMLKENKAKFVDHGEDATDGSAASVVDPDAIWREIASTPYKNRLYRMGSFFASSLHTSMLRPSLGSTTSRSVQLEECVDLRLQELNNYRERLERIQRIETQIVKVYPAGGNIVTDGSGPIAGGINSAGGT</sequence>